<dbReference type="GO" id="GO:0005886">
    <property type="term" value="C:plasma membrane"/>
    <property type="evidence" value="ECO:0007669"/>
    <property type="project" value="UniProtKB-SubCell"/>
</dbReference>
<feature type="transmembrane region" description="Helical" evidence="6">
    <location>
        <begin position="225"/>
        <end position="246"/>
    </location>
</feature>
<feature type="transmembrane region" description="Helical" evidence="6">
    <location>
        <begin position="253"/>
        <end position="271"/>
    </location>
</feature>
<gene>
    <name evidence="7" type="ORF">SAMN02745121_01183</name>
</gene>
<name>A0A1I1UE31_9BACT</name>
<dbReference type="EMBL" id="FOMX01000003">
    <property type="protein sequence ID" value="SFD69092.1"/>
    <property type="molecule type" value="Genomic_DNA"/>
</dbReference>
<keyword evidence="3 6" id="KW-0812">Transmembrane</keyword>
<dbReference type="Proteomes" id="UP000199400">
    <property type="component" value="Unassembled WGS sequence"/>
</dbReference>
<dbReference type="Pfam" id="PF03706">
    <property type="entry name" value="LPG_synthase_TM"/>
    <property type="match status" value="1"/>
</dbReference>
<dbReference type="STRING" id="54.SAMN02745121_01183"/>
<dbReference type="InterPro" id="IPR022791">
    <property type="entry name" value="L-PG_synthase/AglD"/>
</dbReference>
<feature type="transmembrane region" description="Helical" evidence="6">
    <location>
        <begin position="104"/>
        <end position="125"/>
    </location>
</feature>
<dbReference type="RefSeq" id="WP_096329649.1">
    <property type="nucleotide sequence ID" value="NZ_FOMX01000003.1"/>
</dbReference>
<keyword evidence="8" id="KW-1185">Reference proteome</keyword>
<comment type="subcellular location">
    <subcellularLocation>
        <location evidence="1">Cell membrane</location>
        <topology evidence="1">Multi-pass membrane protein</topology>
    </subcellularLocation>
</comment>
<feature type="transmembrane region" description="Helical" evidence="6">
    <location>
        <begin position="163"/>
        <end position="183"/>
    </location>
</feature>
<accession>A0A1I1UE31</accession>
<dbReference type="OrthoDB" id="5516987at2"/>
<evidence type="ECO:0000256" key="3">
    <source>
        <dbReference type="ARBA" id="ARBA00022692"/>
    </source>
</evidence>
<feature type="transmembrane region" description="Helical" evidence="6">
    <location>
        <begin position="132"/>
        <end position="151"/>
    </location>
</feature>
<evidence type="ECO:0000256" key="4">
    <source>
        <dbReference type="ARBA" id="ARBA00022989"/>
    </source>
</evidence>
<keyword evidence="5 6" id="KW-0472">Membrane</keyword>
<sequence>MALPAPPRRRALLWAVSCVGAVVLLWLASRKVPLWPDVLHLPRPGLFALAAALHVAYSLMRAVRLRWALPPGVPVSRDLLVGSGLVSFLVILLLPLRLGELSRPLILARAGVAGLGLPEAIAAIASERLLDGLLVVGMLFLGLGLSTAFSPEFAALVGSVERFGLASGVVFAGLMLGLGLLAFTPPRHHERLGGLVRPVLGARLGDFVFHLAAALRPIFTSARGLLLLAASLVYWAITLLQLWLVLQACGLDLGAGEAAVIVAVVGLSIQLPGGPAQVGSFQFGAALALQLFVGPADLVGPGASFGALMYLLGLLGAVVLALPGLVLLGRDRRRRPAEPAAGGPSEPGPIA</sequence>
<evidence type="ECO:0000256" key="2">
    <source>
        <dbReference type="ARBA" id="ARBA00022475"/>
    </source>
</evidence>
<feature type="transmembrane region" description="Helical" evidence="6">
    <location>
        <begin position="79"/>
        <end position="98"/>
    </location>
</feature>
<reference evidence="8" key="1">
    <citation type="submission" date="2016-10" db="EMBL/GenBank/DDBJ databases">
        <authorList>
            <person name="Varghese N."/>
            <person name="Submissions S."/>
        </authorList>
    </citation>
    <scope>NUCLEOTIDE SEQUENCE [LARGE SCALE GENOMIC DNA]</scope>
    <source>
        <strain evidence="8">ATCC 25963</strain>
    </source>
</reference>
<evidence type="ECO:0000313" key="7">
    <source>
        <dbReference type="EMBL" id="SFD69092.1"/>
    </source>
</evidence>
<evidence type="ECO:0000256" key="5">
    <source>
        <dbReference type="ARBA" id="ARBA00023136"/>
    </source>
</evidence>
<keyword evidence="2" id="KW-1003">Cell membrane</keyword>
<feature type="transmembrane region" description="Helical" evidence="6">
    <location>
        <begin position="12"/>
        <end position="29"/>
    </location>
</feature>
<organism evidence="7 8">
    <name type="scientific">Nannocystis exedens</name>
    <dbReference type="NCBI Taxonomy" id="54"/>
    <lineage>
        <taxon>Bacteria</taxon>
        <taxon>Pseudomonadati</taxon>
        <taxon>Myxococcota</taxon>
        <taxon>Polyangia</taxon>
        <taxon>Nannocystales</taxon>
        <taxon>Nannocystaceae</taxon>
        <taxon>Nannocystis</taxon>
    </lineage>
</organism>
<evidence type="ECO:0000256" key="1">
    <source>
        <dbReference type="ARBA" id="ARBA00004651"/>
    </source>
</evidence>
<dbReference type="AlphaFoldDB" id="A0A1I1UE31"/>
<proteinExistence type="predicted"/>
<protein>
    <submittedName>
        <fullName evidence="7">Lysylphosphatidylglycerol synthase TM region</fullName>
    </submittedName>
</protein>
<evidence type="ECO:0000256" key="6">
    <source>
        <dbReference type="SAM" id="Phobius"/>
    </source>
</evidence>
<keyword evidence="4 6" id="KW-1133">Transmembrane helix</keyword>
<feature type="transmembrane region" description="Helical" evidence="6">
    <location>
        <begin position="307"/>
        <end position="328"/>
    </location>
</feature>
<evidence type="ECO:0000313" key="8">
    <source>
        <dbReference type="Proteomes" id="UP000199400"/>
    </source>
</evidence>